<dbReference type="EMBL" id="JYDO01000241">
    <property type="protein sequence ID" value="KRZ66471.1"/>
    <property type="molecule type" value="Genomic_DNA"/>
</dbReference>
<sequence>MSCISVKRRGAAVLHSFLCFEVLNTVAEQVVFPLIDSLWDYFLEVLKSPYQPAVEYEQADVSTADFNKIFLIFIIKKCSNIFI</sequence>
<organism evidence="1 2">
    <name type="scientific">Trichinella papuae</name>
    <dbReference type="NCBI Taxonomy" id="268474"/>
    <lineage>
        <taxon>Eukaryota</taxon>
        <taxon>Metazoa</taxon>
        <taxon>Ecdysozoa</taxon>
        <taxon>Nematoda</taxon>
        <taxon>Enoplea</taxon>
        <taxon>Dorylaimia</taxon>
        <taxon>Trichinellida</taxon>
        <taxon>Trichinellidae</taxon>
        <taxon>Trichinella</taxon>
    </lineage>
</organism>
<evidence type="ECO:0000313" key="1">
    <source>
        <dbReference type="EMBL" id="KRZ66471.1"/>
    </source>
</evidence>
<name>A0A0V1M3X1_9BILA</name>
<keyword evidence="2" id="KW-1185">Reference proteome</keyword>
<accession>A0A0V1M3X1</accession>
<gene>
    <name evidence="1" type="ORF">T10_2010</name>
</gene>
<comment type="caution">
    <text evidence="1">The sequence shown here is derived from an EMBL/GenBank/DDBJ whole genome shotgun (WGS) entry which is preliminary data.</text>
</comment>
<proteinExistence type="predicted"/>
<dbReference type="Proteomes" id="UP000054843">
    <property type="component" value="Unassembled WGS sequence"/>
</dbReference>
<dbReference type="AlphaFoldDB" id="A0A0V1M3X1"/>
<evidence type="ECO:0000313" key="2">
    <source>
        <dbReference type="Proteomes" id="UP000054843"/>
    </source>
</evidence>
<protein>
    <submittedName>
        <fullName evidence="1">Uncharacterized protein</fullName>
    </submittedName>
</protein>
<reference evidence="1 2" key="1">
    <citation type="submission" date="2015-01" db="EMBL/GenBank/DDBJ databases">
        <title>Evolution of Trichinella species and genotypes.</title>
        <authorList>
            <person name="Korhonen P.K."/>
            <person name="Edoardo P."/>
            <person name="Giuseppe L.R."/>
            <person name="Gasser R.B."/>
        </authorList>
    </citation>
    <scope>NUCLEOTIDE SEQUENCE [LARGE SCALE GENOMIC DNA]</scope>
    <source>
        <strain evidence="1">ISS1980</strain>
    </source>
</reference>